<protein>
    <recommendedName>
        <fullName evidence="4">ATP-binding protein</fullName>
    </recommendedName>
</protein>
<reference evidence="3" key="1">
    <citation type="submission" date="2018-11" db="EMBL/GenBank/DDBJ databases">
        <title>Proposal to divide the Flavobacteriaceae and reorganize its genera based on Amino Acid Identity values calculated from whole genome sequences.</title>
        <authorList>
            <person name="Nicholson A.C."/>
            <person name="Gulvik C.A."/>
            <person name="Whitney A.M."/>
            <person name="Humrighouse B.W."/>
            <person name="Bell M."/>
            <person name="Holmes B."/>
            <person name="Steigerwalt A.G."/>
            <person name="Villarma A."/>
            <person name="Sheth M."/>
            <person name="Batra D."/>
            <person name="Pryor J."/>
            <person name="Bernardet J.-F."/>
            <person name="Hugo C."/>
            <person name="Kampfer P."/>
            <person name="Newman J."/>
            <person name="McQuiston J.R."/>
        </authorList>
    </citation>
    <scope>NUCLEOTIDE SEQUENCE [LARGE SCALE GENOMIC DNA]</scope>
    <source>
        <strain evidence="3">G0229</strain>
    </source>
</reference>
<dbReference type="Gene3D" id="3.40.50.300">
    <property type="entry name" value="P-loop containing nucleotide triphosphate hydrolases"/>
    <property type="match status" value="1"/>
</dbReference>
<sequence>MRMSKRNKQNIRKTASSKQTSGGGFVFEDKASAWFISHFLSNRPIFDSEIGYINKISYQVRSDGWLLDDFLISTNYKGIGRKIAVSCKSNAQISGAGPNKELLADLWNQYLNIEERVFCADTDYLCIINARLSIENSSNLNNLLRLVKECDPHDLHERINSDDRSISQSVKRIYHGFHCPLVIGNKQNITTIDTIMLLSRILFIEFDFENDHSKDESNIVEICKGCLVSSSHIEAESLFKALCALRSEQGPLSGFLDYDKVILKLKDYFNLKGFPDHYDDWGKIIRQSKSKMDLIPDKIGNKISFATEKEIQEIDELFADINNIFILGKSGYGKSVLAKKYILEKLKENDKLIWIDSEVVQNKSIEDFFGLKHNIVDIVNNIQSKGYLIIDGVDRFFKDTEFDLIVPILSSIKTSGKWKIFFTCQMEDYESVLDKIRRKNLVITGADLKLNIDVQKYIPELIKSFPEISDLFRHQHLIPILSNLKYLDLLAHNVSGNSNLTGLEFIGESTIIDWIWKYEIEPNGTKGSRFIQDFSEKQAQRLTSGVPISDFGVAEVEPVDDFKKSKILYESQDRLYLIHDLFGDWARYKLIRANKDQIKPFLLSKDIISPLWCKAIRLYGIFLLEGNNNSSKWVNLFTLMDSAEPKEKIIQDLLLESVIFSANPYKYLDSLWDFFGENDGDVLHRFLDRFLLKATVPNKTIMNYVQENGKFSIAEASSYYRTPNHQYWFDVLEFIISKKNDFITLAKEKTIKIVKLWLEYTANKVQYRKECSEIALEVANWMFEFKHNGGYVGRHVDQEIYKAFLLAVDDYPDEVIELALKLCKRIRVEREIKSKSSLQEEKNTRKSFFEYEIVRDKQHWPDGPYESVDDAFEKVCKYDSAFFPMIVKYPHVASEILLALFIDEPKNLRFGYESNYNLDINTSGRWFPPFYDRGPFLEFLKYRPEAGLSFIIKLINFATVQWSNKFNKEEVEIPKIKLDIEGEIKEFIGDHNVYYWFRNNTSAPDTIVSALMALEKFLYDSSDNDTNVEKYAELILKEGNSIALLSILITTGKYNPPLFSTVLQPLLEVYDFYRWENSYGGALNSSGMQMMGSFDHDTFEKAKEWNNMVHRKYSLLDVSVFLFLNNHIVRKEFENIKLQWKALLQEFYSKGYWEVFLERLISFFNIDNYILVESPQGDYYNYIEPEEEVQRYKEIREESDNSNADRVFPFVCFQELEKSDEYSTEECMELWHKVQQYALIDDETPYSFSSGKHQMVLGGCALLLRHKKVWEENYPQVMQWIIDYTQETINNYKFDYNHISHNYGGYSWSDFAAIIISMLWLSETSEAKIRLMTATLLLNSPYEAISAFIKEFEKNFKWSDPKFVQVQNLLISWSAVLYKDAKISKQNFLSQTKSKSNLKAEKNNLINDFKNNKMNTTLIEWSNLRIIELKSKNRYWDNDYDVSNGHNPGIDTQMLWHIFLKLPDINECKGRERDHLLKIWKQLFDQVIYELGEVPEDLKQFDNYPSQFHLWVIESIAIIILKTNEKDEVQAEYFSDGIMQYGFLAADLVEHFCSSFFVHHLAHSDLHSSFLKQWEVMLDFATKSPAWKLKRHYRKDNLWETLMGVSALVLSYWNDDKYFSFFKKIAARDIKIMQKKALNPHIIFRLTQILKTKPGLTVLNEGLEIINKYINFCNEEEKTELPEGLIRVPFEYKNELAQMASHLWEKNKPTIINNPEALNNFKKIVLYLVAKQNPIGLELQNRIIE</sequence>
<dbReference type="KEGG" id="cben:EG339_23880"/>
<keyword evidence="3" id="KW-1185">Reference proteome</keyword>
<feature type="compositionally biased region" description="Basic residues" evidence="1">
    <location>
        <begin position="1"/>
        <end position="11"/>
    </location>
</feature>
<evidence type="ECO:0000313" key="2">
    <source>
        <dbReference type="EMBL" id="AZB27413.1"/>
    </source>
</evidence>
<feature type="region of interest" description="Disordered" evidence="1">
    <location>
        <begin position="1"/>
        <end position="21"/>
    </location>
</feature>
<dbReference type="InterPro" id="IPR027417">
    <property type="entry name" value="P-loop_NTPase"/>
</dbReference>
<evidence type="ECO:0000313" key="3">
    <source>
        <dbReference type="Proteomes" id="UP000271193"/>
    </source>
</evidence>
<gene>
    <name evidence="2" type="ORF">EG339_23880</name>
</gene>
<dbReference type="EMBL" id="CP033932">
    <property type="protein sequence ID" value="AZB27413.1"/>
    <property type="molecule type" value="Genomic_DNA"/>
</dbReference>
<evidence type="ECO:0000256" key="1">
    <source>
        <dbReference type="SAM" id="MobiDB-lite"/>
    </source>
</evidence>
<organism evidence="2 3">
    <name type="scientific">Chryseobacterium bernardetii</name>
    <dbReference type="NCBI Taxonomy" id="1241978"/>
    <lineage>
        <taxon>Bacteria</taxon>
        <taxon>Pseudomonadati</taxon>
        <taxon>Bacteroidota</taxon>
        <taxon>Flavobacteriia</taxon>
        <taxon>Flavobacteriales</taxon>
        <taxon>Weeksellaceae</taxon>
        <taxon>Chryseobacterium group</taxon>
        <taxon>Chryseobacterium</taxon>
    </lineage>
</organism>
<evidence type="ECO:0008006" key="4">
    <source>
        <dbReference type="Google" id="ProtNLM"/>
    </source>
</evidence>
<dbReference type="SUPFAM" id="SSF52540">
    <property type="entry name" value="P-loop containing nucleoside triphosphate hydrolases"/>
    <property type="match status" value="1"/>
</dbReference>
<proteinExistence type="predicted"/>
<accession>A0A3G6THJ9</accession>
<dbReference type="Proteomes" id="UP000271193">
    <property type="component" value="Chromosome"/>
</dbReference>
<name>A0A3G6THJ9_9FLAO</name>